<evidence type="ECO:0000256" key="3">
    <source>
        <dbReference type="PROSITE-ProRule" id="PRU00023"/>
    </source>
</evidence>
<reference evidence="4" key="1">
    <citation type="journal article" date="2020" name="Stud. Mycol.">
        <title>101 Dothideomycetes genomes: a test case for predicting lifestyles and emergence of pathogens.</title>
        <authorList>
            <person name="Haridas S."/>
            <person name="Albert R."/>
            <person name="Binder M."/>
            <person name="Bloem J."/>
            <person name="Labutti K."/>
            <person name="Salamov A."/>
            <person name="Andreopoulos B."/>
            <person name="Baker S."/>
            <person name="Barry K."/>
            <person name="Bills G."/>
            <person name="Bluhm B."/>
            <person name="Cannon C."/>
            <person name="Castanera R."/>
            <person name="Culley D."/>
            <person name="Daum C."/>
            <person name="Ezra D."/>
            <person name="Gonzalez J."/>
            <person name="Henrissat B."/>
            <person name="Kuo A."/>
            <person name="Liang C."/>
            <person name="Lipzen A."/>
            <person name="Lutzoni F."/>
            <person name="Magnuson J."/>
            <person name="Mondo S."/>
            <person name="Nolan M."/>
            <person name="Ohm R."/>
            <person name="Pangilinan J."/>
            <person name="Park H.-J."/>
            <person name="Ramirez L."/>
            <person name="Alfaro M."/>
            <person name="Sun H."/>
            <person name="Tritt A."/>
            <person name="Yoshinaga Y."/>
            <person name="Zwiers L.-H."/>
            <person name="Turgeon B."/>
            <person name="Goodwin S."/>
            <person name="Spatafora J."/>
            <person name="Crous P."/>
            <person name="Grigoriev I."/>
        </authorList>
    </citation>
    <scope>NUCLEOTIDE SEQUENCE</scope>
    <source>
        <strain evidence="4">CBS 123094</strain>
    </source>
</reference>
<dbReference type="SMART" id="SM00248">
    <property type="entry name" value="ANK"/>
    <property type="match status" value="3"/>
</dbReference>
<accession>A0A6A5WID0</accession>
<feature type="repeat" description="ANK" evidence="3">
    <location>
        <begin position="91"/>
        <end position="123"/>
    </location>
</feature>
<feature type="non-terminal residue" evidence="4">
    <location>
        <position position="134"/>
    </location>
</feature>
<keyword evidence="1" id="KW-0677">Repeat</keyword>
<feature type="repeat" description="ANK" evidence="3">
    <location>
        <begin position="23"/>
        <end position="56"/>
    </location>
</feature>
<protein>
    <submittedName>
        <fullName evidence="4">Ankyrin</fullName>
    </submittedName>
</protein>
<dbReference type="EMBL" id="ML977613">
    <property type="protein sequence ID" value="KAF1997426.1"/>
    <property type="molecule type" value="Genomic_DNA"/>
</dbReference>
<evidence type="ECO:0000313" key="5">
    <source>
        <dbReference type="Proteomes" id="UP000799779"/>
    </source>
</evidence>
<dbReference type="Pfam" id="PF12796">
    <property type="entry name" value="Ank_2"/>
    <property type="match status" value="1"/>
</dbReference>
<dbReference type="OrthoDB" id="539213at2759"/>
<dbReference type="Gene3D" id="1.25.40.20">
    <property type="entry name" value="Ankyrin repeat-containing domain"/>
    <property type="match status" value="1"/>
</dbReference>
<name>A0A6A5WID0_9PLEO</name>
<gene>
    <name evidence="4" type="ORF">P154DRAFT_382652</name>
</gene>
<evidence type="ECO:0000256" key="2">
    <source>
        <dbReference type="ARBA" id="ARBA00023043"/>
    </source>
</evidence>
<dbReference type="InterPro" id="IPR036770">
    <property type="entry name" value="Ankyrin_rpt-contain_sf"/>
</dbReference>
<dbReference type="PROSITE" id="PS50088">
    <property type="entry name" value="ANK_REPEAT"/>
    <property type="match status" value="2"/>
</dbReference>
<dbReference type="AlphaFoldDB" id="A0A6A5WID0"/>
<dbReference type="PANTHER" id="PTHR24198:SF165">
    <property type="entry name" value="ANKYRIN REPEAT-CONTAINING PROTEIN-RELATED"/>
    <property type="match status" value="1"/>
</dbReference>
<sequence length="134" mass="14713">GRTNVIKLLLKRQDVDVNRRTPNGRTALHFAARLVNMDAATLLAQADGVNVEARNNIGMTPLALAVAQSEVKSVAYLIDDLKFDIHTRDDKGRSLTLIAAAHSGIHMLKELLNRGFDVNDKDSEGKTPLVHYAE</sequence>
<proteinExistence type="predicted"/>
<dbReference type="InterPro" id="IPR002110">
    <property type="entry name" value="Ankyrin_rpt"/>
</dbReference>
<organism evidence="4 5">
    <name type="scientific">Amniculicola lignicola CBS 123094</name>
    <dbReference type="NCBI Taxonomy" id="1392246"/>
    <lineage>
        <taxon>Eukaryota</taxon>
        <taxon>Fungi</taxon>
        <taxon>Dikarya</taxon>
        <taxon>Ascomycota</taxon>
        <taxon>Pezizomycotina</taxon>
        <taxon>Dothideomycetes</taxon>
        <taxon>Pleosporomycetidae</taxon>
        <taxon>Pleosporales</taxon>
        <taxon>Amniculicolaceae</taxon>
        <taxon>Amniculicola</taxon>
    </lineage>
</organism>
<keyword evidence="2 3" id="KW-0040">ANK repeat</keyword>
<dbReference type="Proteomes" id="UP000799779">
    <property type="component" value="Unassembled WGS sequence"/>
</dbReference>
<evidence type="ECO:0000313" key="4">
    <source>
        <dbReference type="EMBL" id="KAF1997426.1"/>
    </source>
</evidence>
<dbReference type="SUPFAM" id="SSF48403">
    <property type="entry name" value="Ankyrin repeat"/>
    <property type="match status" value="1"/>
</dbReference>
<feature type="non-terminal residue" evidence="4">
    <location>
        <position position="1"/>
    </location>
</feature>
<dbReference type="PANTHER" id="PTHR24198">
    <property type="entry name" value="ANKYRIN REPEAT AND PROTEIN KINASE DOMAIN-CONTAINING PROTEIN"/>
    <property type="match status" value="1"/>
</dbReference>
<evidence type="ECO:0000256" key="1">
    <source>
        <dbReference type="ARBA" id="ARBA00022737"/>
    </source>
</evidence>
<keyword evidence="5" id="KW-1185">Reference proteome</keyword>